<dbReference type="GO" id="GO:0000166">
    <property type="term" value="F:nucleotide binding"/>
    <property type="evidence" value="ECO:0007669"/>
    <property type="project" value="UniProtKB-KW"/>
</dbReference>
<dbReference type="Pfam" id="PF01931">
    <property type="entry name" value="NTPase_I-T"/>
    <property type="match status" value="1"/>
</dbReference>
<sequence>MYHVVAATTNPAKIKAIQLAFDDVFGAGQYRIESVDVASGVSLQPIGNHETRTGSRQRVMEARQVRPEADFWVGVEAGIEENMTFAWMTIENPHIRGESRSASLMLPEVILQGIRAGRELGSEMAAITGNAEVKRQGGAIGVFTDGRLSRTSVYHQALLLALVAVPQRHLSAITLSLLGRVVQQLLLKPLFQRG</sequence>
<comment type="catalytic activity">
    <reaction evidence="9 11">
        <text>XTP + H2O = XDP + phosphate + H(+)</text>
        <dbReference type="Rhea" id="RHEA:28406"/>
        <dbReference type="ChEBI" id="CHEBI:15377"/>
        <dbReference type="ChEBI" id="CHEBI:15378"/>
        <dbReference type="ChEBI" id="CHEBI:43474"/>
        <dbReference type="ChEBI" id="CHEBI:59884"/>
        <dbReference type="ChEBI" id="CHEBI:61314"/>
        <dbReference type="EC" id="3.6.1.73"/>
    </reaction>
</comment>
<dbReference type="GO" id="GO:0046872">
    <property type="term" value="F:metal ion binding"/>
    <property type="evidence" value="ECO:0007669"/>
    <property type="project" value="UniProtKB-KW"/>
</dbReference>
<dbReference type="Gene3D" id="3.90.950.10">
    <property type="match status" value="1"/>
</dbReference>
<evidence type="ECO:0000256" key="7">
    <source>
        <dbReference type="ARBA" id="ARBA00023211"/>
    </source>
</evidence>
<dbReference type="SUPFAM" id="SSF52972">
    <property type="entry name" value="ITPase-like"/>
    <property type="match status" value="1"/>
</dbReference>
<evidence type="ECO:0000256" key="9">
    <source>
        <dbReference type="ARBA" id="ARBA00048781"/>
    </source>
</evidence>
<dbReference type="PANTHER" id="PTHR34699">
    <property type="match status" value="1"/>
</dbReference>
<evidence type="ECO:0000256" key="1">
    <source>
        <dbReference type="ARBA" id="ARBA00001936"/>
    </source>
</evidence>
<dbReference type="InterPro" id="IPR050299">
    <property type="entry name" value="YjjX_NTPase"/>
</dbReference>
<organism evidence="13 14">
    <name type="scientific">Serratia marcescens</name>
    <dbReference type="NCBI Taxonomy" id="615"/>
    <lineage>
        <taxon>Bacteria</taxon>
        <taxon>Pseudomonadati</taxon>
        <taxon>Pseudomonadota</taxon>
        <taxon>Gammaproteobacteria</taxon>
        <taxon>Enterobacterales</taxon>
        <taxon>Yersiniaceae</taxon>
        <taxon>Serratia</taxon>
    </lineage>
</organism>
<evidence type="ECO:0000256" key="2">
    <source>
        <dbReference type="ARBA" id="ARBA00022723"/>
    </source>
</evidence>
<evidence type="ECO:0000256" key="11">
    <source>
        <dbReference type="HAMAP-Rule" id="MF_00648"/>
    </source>
</evidence>
<evidence type="ECO:0000313" key="13">
    <source>
        <dbReference type="EMBL" id="SUI39410.1"/>
    </source>
</evidence>
<evidence type="ECO:0000259" key="12">
    <source>
        <dbReference type="Pfam" id="PF01931"/>
    </source>
</evidence>
<accession>A0A379Y198</accession>
<evidence type="ECO:0000256" key="5">
    <source>
        <dbReference type="ARBA" id="ARBA00022842"/>
    </source>
</evidence>
<evidence type="ECO:0000256" key="4">
    <source>
        <dbReference type="ARBA" id="ARBA00022801"/>
    </source>
</evidence>
<comment type="cofactor">
    <cofactor evidence="11">
        <name>Mg(2+)</name>
        <dbReference type="ChEBI" id="CHEBI:18420"/>
    </cofactor>
    <cofactor evidence="11">
        <name>Mn(2+)</name>
        <dbReference type="ChEBI" id="CHEBI:29035"/>
    </cofactor>
    <text evidence="11">Binds 1 divalent metal cation per subunit; can use either Mg(2+) or Mn(2+).</text>
</comment>
<protein>
    <recommendedName>
        <fullName evidence="11">Inosine/xanthosine triphosphatase</fullName>
        <shortName evidence="11">ITPase/XTPase</shortName>
        <ecNumber evidence="11">3.6.1.73</ecNumber>
    </recommendedName>
    <alternativeName>
        <fullName evidence="11">Non-canonical purine NTP phosphatase</fullName>
    </alternativeName>
    <alternativeName>
        <fullName evidence="11">Non-standard purine NTP phosphatase</fullName>
    </alternativeName>
    <alternativeName>
        <fullName evidence="11">Nucleoside-triphosphate phosphatase</fullName>
        <shortName evidence="11">NTPase</shortName>
    </alternativeName>
</protein>
<comment type="subunit">
    <text evidence="11">Homodimer.</text>
</comment>
<dbReference type="GO" id="GO:0009117">
    <property type="term" value="P:nucleotide metabolic process"/>
    <property type="evidence" value="ECO:0007669"/>
    <property type="project" value="UniProtKB-KW"/>
</dbReference>
<keyword evidence="3 11" id="KW-0547">Nucleotide-binding</keyword>
<feature type="binding site" evidence="11">
    <location>
        <position position="68"/>
    </location>
    <ligand>
        <name>Mg(2+)</name>
        <dbReference type="ChEBI" id="CHEBI:18420"/>
    </ligand>
</feature>
<dbReference type="NCBIfam" id="TIGR00258">
    <property type="entry name" value="inosine/xanthosine triphosphatase"/>
    <property type="match status" value="1"/>
</dbReference>
<comment type="cofactor">
    <cofactor evidence="1">
        <name>Mn(2+)</name>
        <dbReference type="ChEBI" id="CHEBI:29035"/>
    </cofactor>
</comment>
<dbReference type="InterPro" id="IPR002786">
    <property type="entry name" value="Non_canon_purine_NTPase"/>
</dbReference>
<name>A0A379Y198_SERMA</name>
<dbReference type="HAMAP" id="MF_00648">
    <property type="entry name" value="Non_canon_purine_NTPase_YjjX"/>
    <property type="match status" value="1"/>
</dbReference>
<keyword evidence="7 11" id="KW-0464">Manganese</keyword>
<keyword evidence="2 11" id="KW-0479">Metal-binding</keyword>
<keyword evidence="6 11" id="KW-0546">Nucleotide metabolism</keyword>
<dbReference type="PANTHER" id="PTHR34699:SF2">
    <property type="entry name" value="NON-CANONICAL PURINE NTP PHOSPHATASE_PRRC1 DOMAIN-CONTAINING PROTEIN"/>
    <property type="match status" value="1"/>
</dbReference>
<feature type="binding site" evidence="11">
    <location>
        <begin position="8"/>
        <end position="13"/>
    </location>
    <ligand>
        <name>substrate</name>
    </ligand>
</feature>
<evidence type="ECO:0000256" key="3">
    <source>
        <dbReference type="ARBA" id="ARBA00022741"/>
    </source>
</evidence>
<comment type="similarity">
    <text evidence="10 11">Belongs to the YjjX NTPase family.</text>
</comment>
<comment type="function">
    <text evidence="11">Phosphatase that hydrolyzes non-canonical purine nucleotides such as XTP and ITP to their respective diphosphate derivatives. Probably excludes non-canonical purines from DNA/RNA precursor pool, thus preventing their incorporation into DNA/RNA and avoiding chromosomal lesions.</text>
</comment>
<dbReference type="FunFam" id="3.90.950.10:FF:000002">
    <property type="entry name" value="Inosine/xanthosine triphosphatase"/>
    <property type="match status" value="1"/>
</dbReference>
<proteinExistence type="inferred from homology"/>
<dbReference type="NCBIfam" id="NF003459">
    <property type="entry name" value="PRK05074.1"/>
    <property type="match status" value="1"/>
</dbReference>
<feature type="domain" description="Non-canonical purine NTP phosphatase/PRRC1" evidence="12">
    <location>
        <begin position="7"/>
        <end position="164"/>
    </location>
</feature>
<dbReference type="AlphaFoldDB" id="A0A379Y198"/>
<evidence type="ECO:0000256" key="8">
    <source>
        <dbReference type="ARBA" id="ARBA00048174"/>
    </source>
</evidence>
<dbReference type="GO" id="GO:0103023">
    <property type="term" value="F:ITPase activity"/>
    <property type="evidence" value="ECO:0007669"/>
    <property type="project" value="UniProtKB-EC"/>
</dbReference>
<dbReference type="InterPro" id="IPR026533">
    <property type="entry name" value="NTPase/PRRC1"/>
</dbReference>
<dbReference type="InterPro" id="IPR029001">
    <property type="entry name" value="ITPase-like_fam"/>
</dbReference>
<evidence type="ECO:0000313" key="14">
    <source>
        <dbReference type="Proteomes" id="UP000254765"/>
    </source>
</evidence>
<evidence type="ECO:0000256" key="10">
    <source>
        <dbReference type="ARBA" id="ARBA00060855"/>
    </source>
</evidence>
<dbReference type="EMBL" id="UGYK01000002">
    <property type="protein sequence ID" value="SUI39410.1"/>
    <property type="molecule type" value="Genomic_DNA"/>
</dbReference>
<dbReference type="GO" id="GO:0006772">
    <property type="term" value="P:thiamine metabolic process"/>
    <property type="evidence" value="ECO:0007669"/>
    <property type="project" value="TreeGrafter"/>
</dbReference>
<evidence type="ECO:0000256" key="6">
    <source>
        <dbReference type="ARBA" id="ARBA00023080"/>
    </source>
</evidence>
<gene>
    <name evidence="13" type="primary">yjjX</name>
    <name evidence="13" type="ORF">NCTC10211_00336</name>
</gene>
<keyword evidence="5 11" id="KW-0460">Magnesium</keyword>
<comment type="catalytic activity">
    <reaction evidence="8 11">
        <text>ITP + H2O = IDP + phosphate + H(+)</text>
        <dbReference type="Rhea" id="RHEA:28330"/>
        <dbReference type="ChEBI" id="CHEBI:15377"/>
        <dbReference type="ChEBI" id="CHEBI:15378"/>
        <dbReference type="ChEBI" id="CHEBI:43474"/>
        <dbReference type="ChEBI" id="CHEBI:58280"/>
        <dbReference type="ChEBI" id="CHEBI:61402"/>
        <dbReference type="EC" id="3.6.1.73"/>
    </reaction>
</comment>
<reference evidence="13 14" key="1">
    <citation type="submission" date="2018-06" db="EMBL/GenBank/DDBJ databases">
        <authorList>
            <consortium name="Pathogen Informatics"/>
            <person name="Doyle S."/>
        </authorList>
    </citation>
    <scope>NUCLEOTIDE SEQUENCE [LARGE SCALE GENOMIC DNA]</scope>
    <source>
        <strain evidence="13 14">NCTC10211</strain>
    </source>
</reference>
<dbReference type="EC" id="3.6.1.73" evidence="11"/>
<dbReference type="Proteomes" id="UP000254765">
    <property type="component" value="Unassembled WGS sequence"/>
</dbReference>
<keyword evidence="4 11" id="KW-0378">Hydrolase</keyword>
<comment type="caution">
    <text evidence="11">Lacks conserved residue(s) required for the propagation of feature annotation.</text>
</comment>
<feature type="binding site" evidence="11">
    <location>
        <begin position="68"/>
        <end position="69"/>
    </location>
    <ligand>
        <name>substrate</name>
    </ligand>
</feature>